<sequence length="69" mass="6950">MVVNGTVLGLTMMVGMPTRVGLTAIKRLMVVARAGLAVVMGTREDGRSTGGEGVVVGLKLAVGASEGHN</sequence>
<name>A0A484MHX6_9ASTE</name>
<dbReference type="Proteomes" id="UP000595140">
    <property type="component" value="Unassembled WGS sequence"/>
</dbReference>
<dbReference type="AlphaFoldDB" id="A0A484MHX6"/>
<evidence type="ECO:0000313" key="1">
    <source>
        <dbReference type="EMBL" id="VFQ88059.1"/>
    </source>
</evidence>
<accession>A0A484MHX6</accession>
<dbReference type="EMBL" id="OOIL02003480">
    <property type="protein sequence ID" value="VFQ88059.1"/>
    <property type="molecule type" value="Genomic_DNA"/>
</dbReference>
<protein>
    <submittedName>
        <fullName evidence="1">Uncharacterized protein</fullName>
    </submittedName>
</protein>
<reference evidence="1 2" key="1">
    <citation type="submission" date="2018-04" db="EMBL/GenBank/DDBJ databases">
        <authorList>
            <person name="Vogel A."/>
        </authorList>
    </citation>
    <scope>NUCLEOTIDE SEQUENCE [LARGE SCALE GENOMIC DNA]</scope>
</reference>
<organism evidence="1 2">
    <name type="scientific">Cuscuta campestris</name>
    <dbReference type="NCBI Taxonomy" id="132261"/>
    <lineage>
        <taxon>Eukaryota</taxon>
        <taxon>Viridiplantae</taxon>
        <taxon>Streptophyta</taxon>
        <taxon>Embryophyta</taxon>
        <taxon>Tracheophyta</taxon>
        <taxon>Spermatophyta</taxon>
        <taxon>Magnoliopsida</taxon>
        <taxon>eudicotyledons</taxon>
        <taxon>Gunneridae</taxon>
        <taxon>Pentapetalae</taxon>
        <taxon>asterids</taxon>
        <taxon>lamiids</taxon>
        <taxon>Solanales</taxon>
        <taxon>Convolvulaceae</taxon>
        <taxon>Cuscuteae</taxon>
        <taxon>Cuscuta</taxon>
        <taxon>Cuscuta subgen. Grammica</taxon>
        <taxon>Cuscuta sect. Cleistogrammica</taxon>
    </lineage>
</organism>
<keyword evidence="2" id="KW-1185">Reference proteome</keyword>
<proteinExistence type="predicted"/>
<gene>
    <name evidence="1" type="ORF">CCAM_LOCUS29835</name>
</gene>
<evidence type="ECO:0000313" key="2">
    <source>
        <dbReference type="Proteomes" id="UP000595140"/>
    </source>
</evidence>